<accession>A0ABD3I6L3</accession>
<feature type="region of interest" description="Disordered" evidence="1">
    <location>
        <begin position="1"/>
        <end position="31"/>
    </location>
</feature>
<gene>
    <name evidence="2" type="ORF">R1sor_012156</name>
</gene>
<evidence type="ECO:0000256" key="1">
    <source>
        <dbReference type="SAM" id="MobiDB-lite"/>
    </source>
</evidence>
<dbReference type="EMBL" id="JBJQOH010000002">
    <property type="protein sequence ID" value="KAL3698080.1"/>
    <property type="molecule type" value="Genomic_DNA"/>
</dbReference>
<dbReference type="AlphaFoldDB" id="A0ABD3I6L3"/>
<organism evidence="2 3">
    <name type="scientific">Riccia sorocarpa</name>
    <dbReference type="NCBI Taxonomy" id="122646"/>
    <lineage>
        <taxon>Eukaryota</taxon>
        <taxon>Viridiplantae</taxon>
        <taxon>Streptophyta</taxon>
        <taxon>Embryophyta</taxon>
        <taxon>Marchantiophyta</taxon>
        <taxon>Marchantiopsida</taxon>
        <taxon>Marchantiidae</taxon>
        <taxon>Marchantiales</taxon>
        <taxon>Ricciaceae</taxon>
        <taxon>Riccia</taxon>
    </lineage>
</organism>
<keyword evidence="3" id="KW-1185">Reference proteome</keyword>
<comment type="caution">
    <text evidence="2">The sequence shown here is derived from an EMBL/GenBank/DDBJ whole genome shotgun (WGS) entry which is preliminary data.</text>
</comment>
<evidence type="ECO:0000313" key="3">
    <source>
        <dbReference type="Proteomes" id="UP001633002"/>
    </source>
</evidence>
<sequence length="196" mass="21529">MDLVQDPSPAGSGRLSSLFSGPVEDDRSPDSVRTLQNWASPVLDFLFNSTQQVLLVTHSLGGAVVSVAMEMYPEKISNAIFTAAAMPANGEVVGDIIYNKLQQQIDAGVISFSYADGSLNLPTSMHINITLPAARKFFLSKVPDEEHFILRLGLMLKICDNNTPAVQFVLKNGDHAPLFSETPYLFFMIKSIHKYH</sequence>
<dbReference type="PANTHER" id="PTHR10992:SF1086">
    <property type="entry name" value="AB HYDROLASE-1 DOMAIN-CONTAINING PROTEIN"/>
    <property type="match status" value="1"/>
</dbReference>
<evidence type="ECO:0008006" key="4">
    <source>
        <dbReference type="Google" id="ProtNLM"/>
    </source>
</evidence>
<proteinExistence type="predicted"/>
<dbReference type="InterPro" id="IPR029058">
    <property type="entry name" value="AB_hydrolase_fold"/>
</dbReference>
<protein>
    <recommendedName>
        <fullName evidence="4">AB hydrolase-1 domain-containing protein</fullName>
    </recommendedName>
</protein>
<reference evidence="2 3" key="1">
    <citation type="submission" date="2024-09" db="EMBL/GenBank/DDBJ databases">
        <title>Chromosome-scale assembly of Riccia sorocarpa.</title>
        <authorList>
            <person name="Paukszto L."/>
        </authorList>
    </citation>
    <scope>NUCLEOTIDE SEQUENCE [LARGE SCALE GENOMIC DNA]</scope>
    <source>
        <strain evidence="2">LP-2024</strain>
        <tissue evidence="2">Aerial parts of the thallus</tissue>
    </source>
</reference>
<dbReference type="Gene3D" id="3.40.50.1820">
    <property type="entry name" value="alpha/beta hydrolase"/>
    <property type="match status" value="1"/>
</dbReference>
<evidence type="ECO:0000313" key="2">
    <source>
        <dbReference type="EMBL" id="KAL3698080.1"/>
    </source>
</evidence>
<dbReference type="InterPro" id="IPR045889">
    <property type="entry name" value="MES/HNL"/>
</dbReference>
<dbReference type="SUPFAM" id="SSF53474">
    <property type="entry name" value="alpha/beta-Hydrolases"/>
    <property type="match status" value="1"/>
</dbReference>
<name>A0ABD3I6L3_9MARC</name>
<dbReference type="PANTHER" id="PTHR10992">
    <property type="entry name" value="METHYLESTERASE FAMILY MEMBER"/>
    <property type="match status" value="1"/>
</dbReference>
<dbReference type="Proteomes" id="UP001633002">
    <property type="component" value="Unassembled WGS sequence"/>
</dbReference>